<dbReference type="eggNOG" id="KOG1791">
    <property type="taxonomic scope" value="Eukaryota"/>
</dbReference>
<proteinExistence type="predicted"/>
<dbReference type="STRING" id="1071378.J7REA5"/>
<dbReference type="InterPro" id="IPR059018">
    <property type="entry name" value="HEAT_URB1"/>
</dbReference>
<evidence type="ECO:0000313" key="6">
    <source>
        <dbReference type="Proteomes" id="UP000000689"/>
    </source>
</evidence>
<keyword evidence="6" id="KW-1185">Reference proteome</keyword>
<gene>
    <name evidence="5" type="primary">NDAI0G04440</name>
    <name evidence="5" type="ordered locus">NDAI_0G04440</name>
</gene>
<dbReference type="GO" id="GO:0005730">
    <property type="term" value="C:nucleolus"/>
    <property type="evidence" value="ECO:0007669"/>
    <property type="project" value="TreeGrafter"/>
</dbReference>
<dbReference type="Proteomes" id="UP000000689">
    <property type="component" value="Chromosome 7"/>
</dbReference>
<dbReference type="InterPro" id="IPR021714">
    <property type="entry name" value="URB1_N"/>
</dbReference>
<dbReference type="Pfam" id="PF26140">
    <property type="entry name" value="HEAT_URB1"/>
    <property type="match status" value="1"/>
</dbReference>
<dbReference type="GO" id="GO:0000466">
    <property type="term" value="P:maturation of 5.8S rRNA from tricistronic rRNA transcript (SSU-rRNA, 5.8S rRNA, LSU-rRNA)"/>
    <property type="evidence" value="ECO:0007669"/>
    <property type="project" value="TreeGrafter"/>
</dbReference>
<dbReference type="KEGG" id="ndi:NDAI_0G04440"/>
<dbReference type="InterPro" id="IPR032436">
    <property type="entry name" value="URB1_C"/>
</dbReference>
<dbReference type="Pfam" id="PF11707">
    <property type="entry name" value="Npa1"/>
    <property type="match status" value="1"/>
</dbReference>
<dbReference type="Pfam" id="PF16201">
    <property type="entry name" value="NopRA1"/>
    <property type="match status" value="1"/>
</dbReference>
<evidence type="ECO:0000259" key="4">
    <source>
        <dbReference type="Pfam" id="PF26140"/>
    </source>
</evidence>
<name>J7REA5_NAUDC</name>
<dbReference type="OrthoDB" id="72892at2759"/>
<dbReference type="GeneID" id="13926908"/>
<reference evidence="5 6" key="1">
    <citation type="journal article" date="2011" name="Proc. Natl. Acad. Sci. U.S.A.">
        <title>Evolutionary erosion of yeast sex chromosomes by mating-type switching accidents.</title>
        <authorList>
            <person name="Gordon J.L."/>
            <person name="Armisen D."/>
            <person name="Proux-Wera E."/>
            <person name="Oheigeartaigh S.S."/>
            <person name="Byrne K.P."/>
            <person name="Wolfe K.H."/>
        </authorList>
    </citation>
    <scope>NUCLEOTIDE SEQUENCE [LARGE SCALE GENOMIC DNA]</scope>
    <source>
        <strain evidence="6">ATCC 10597 / BCRC 20456 / CBS 421 / NBRC 0211 / NRRL Y-12639</strain>
    </source>
</reference>
<evidence type="ECO:0000256" key="1">
    <source>
        <dbReference type="SAM" id="MobiDB-lite"/>
    </source>
</evidence>
<dbReference type="OMA" id="MTSYWFG"/>
<dbReference type="EMBL" id="HE580273">
    <property type="protein sequence ID" value="CCK73429.1"/>
    <property type="molecule type" value="Genomic_DNA"/>
</dbReference>
<evidence type="ECO:0008006" key="7">
    <source>
        <dbReference type="Google" id="ProtNLM"/>
    </source>
</evidence>
<dbReference type="PANTHER" id="PTHR13500">
    <property type="entry name" value="NUCLEOLAR PRERIBOSOMAL-ASSOCIATED PROTEIN 1"/>
    <property type="match status" value="1"/>
</dbReference>
<protein>
    <recommendedName>
        <fullName evidence="7">Nucleolar pre-ribosomal-associated protein 1 C-terminal domain-containing protein</fullName>
    </recommendedName>
</protein>
<evidence type="ECO:0000259" key="2">
    <source>
        <dbReference type="Pfam" id="PF11707"/>
    </source>
</evidence>
<dbReference type="HOGENOM" id="CLU_003174_0_0_1"/>
<evidence type="ECO:0000259" key="3">
    <source>
        <dbReference type="Pfam" id="PF16201"/>
    </source>
</evidence>
<dbReference type="InterPro" id="IPR039844">
    <property type="entry name" value="URB1"/>
</dbReference>
<feature type="domain" description="URB1 N-terminal" evidence="2">
    <location>
        <begin position="64"/>
        <end position="394"/>
    </location>
</feature>
<sequence>MDKRKNFSSQYSSSREERKEKYTQGQDLDNSTLETLEKIINELKSNTESRNYQALIQFCQNRFLSQLLQSWSYFAQVNNHSKFIYTSKLILNLLKLLGSDPCVIPFGTELIHSIFTNYTKVMYRGLNNNRIKLNIPILHLMKEIILFNESQHVDQILSYFNLGSPSILRILTPSKSDLTESNPTSTSNDKMSVRNSFLDFWLTLIEKSSPLARKDLLSDNFKIMSAWFKYMDKLDSIDIAERTMIVFTESILMEKTFKRMTKTKILNELALSKIHKFYYSNDKALVLKTNKFFLTYAANHETSVAFPDDCVWFTESPTNGTNNGVPITVHQKEFNIYNKLLFNMLRFFKPWEDDHQSSTVLKVLENVPELVAPYCTYLASLGSHDPKMTSYWFGATLMLCRIMKLEIPSFMTNIDTDLIPSLPLVIENILPSPLTKNSLTKGLQHESSLVKQLTCQLLVFAFQKLQKVLTLYDKKGWGSAKAPLNVAFHSNLPDLNVITSVLTQSYASNKENKILPLSVTIILKYYSECFSNFFSVNLPSSNIYVDIMQKNTFSGMELTILDNFLQYQEFNETQTKWWNSTSNENSLFTSLLKLSSSPNSTDPVSSKISTLIDSLIYSTVIFNKLLISPIVALVNSLQIIQLQEQKKYDSLTKLWKLLDETIARCIKTPYKYVDISNEYDSISPFITALLEQWKFVPRNTSTDDIVKFIFIFLRNMSIIGESHDGIKRAATALLKDVDNNYFDLYLDFHNTEKKIEELNKDSYLLSSISDSSFFQYISLLPYTRLKNVSRFPINEYDVIGTIYRLNTIVDNDSIQFNKEFKSVIDNLSSKVAKFAFIEKDFDLMRLQLIQPFFNKISEDDSTENTISKSLCIINTLLHIYDQLGRANEPFEEFLLNWTQANHSKLPSDTLVAIAMCIDPSKIDIFIRPPFNFGPAELSIVFSRLYKETPKTIEYSDIEYLLTHSMDSIIPAIPSLSKFILEGRISSLDSKSFLSQLLNNISTSKLLEVFLQSPYFSIDVISENLETLKENKYAKKIAIGILEKNQQEQENIKEFVELCVKQCYENLRTPQENEDIEDSLALLTLGVQLLSSEQVADLITFVTIEYSHKYSPLAVKLITLVGDFENDQIIKWCNKAVLYITKFLSEDVELTSKFSNVLKEFKKSIQKVNIWEKVNHVLINSQLEVILKGKLLSDAQVAEYALLLILGGDSKSVQSEKMVQLLLNNEKSVLNSKSTAEDAYTRYLTVTILYVLFNLNVTKNSTVLIQRKVLSYYSGSVSCEDRLLLQILERIESKSSISWTNDIYTWDFLENVEEEALDFIGATKLITQEKEGLILTLRKDYIDNTIRNYALKRPAVPILSKSKSISSKWDHLNMFYENTKRDLVNNSELIYDPLFILLLTIHNKELVSYSKKEDGTLKYKFEVQKFLSSKLFQLIIFSLADPIEEVNKIALSLLNGMMNSLENNVQFKDGHIFQILIKKIIFTLDNNEKKRSHSIPPIVWFSISRICDILLQPTSQLYEKAFRWVLNGPLIRSNDIPLMHDLIAPPTSEVNYENYYKQLSWVLENLEEGVRTQDDIDLLKIRDVFEWLYNLMNLPYLNPRMKSMISRIFFNIQRIENGASSLLTRYASVATLELQSIITQQKEREVEDSLLKNQMNSKHLRKKLLLEEQLLNHKEVLQGYVEVMKSQKRLREWTEDDGEGILKRMCASK</sequence>
<feature type="region of interest" description="Disordered" evidence="1">
    <location>
        <begin position="1"/>
        <end position="27"/>
    </location>
</feature>
<feature type="domain" description="URB1 C-terminal" evidence="3">
    <location>
        <begin position="1431"/>
        <end position="1628"/>
    </location>
</feature>
<dbReference type="GO" id="GO:0000463">
    <property type="term" value="P:maturation of LSU-rRNA from tricistronic rRNA transcript (SSU-rRNA, 5.8S rRNA, LSU-rRNA)"/>
    <property type="evidence" value="ECO:0007669"/>
    <property type="project" value="TreeGrafter"/>
</dbReference>
<accession>J7REA5</accession>
<dbReference type="RefSeq" id="XP_003980105.1">
    <property type="nucleotide sequence ID" value="XM_003980056.1"/>
</dbReference>
<organism evidence="5 6">
    <name type="scientific">Naumovozyma dairenensis (strain ATCC 10597 / BCRC 20456 / CBS 421 / NBRC 0211 / NRRL Y-12639)</name>
    <name type="common">Saccharomyces dairenensis</name>
    <dbReference type="NCBI Taxonomy" id="1071378"/>
    <lineage>
        <taxon>Eukaryota</taxon>
        <taxon>Fungi</taxon>
        <taxon>Dikarya</taxon>
        <taxon>Ascomycota</taxon>
        <taxon>Saccharomycotina</taxon>
        <taxon>Saccharomycetes</taxon>
        <taxon>Saccharomycetales</taxon>
        <taxon>Saccharomycetaceae</taxon>
        <taxon>Naumovozyma</taxon>
    </lineage>
</organism>
<evidence type="ECO:0000313" key="5">
    <source>
        <dbReference type="EMBL" id="CCK73429.1"/>
    </source>
</evidence>
<feature type="domain" description="URB1 central HEAT repeat" evidence="4">
    <location>
        <begin position="573"/>
        <end position="762"/>
    </location>
</feature>
<dbReference type="PANTHER" id="PTHR13500:SF0">
    <property type="entry name" value="NUCLEOLAR PRE-RIBOSOMAL-ASSOCIATED PROTEIN 1"/>
    <property type="match status" value="1"/>
</dbReference>